<reference evidence="10 11" key="1">
    <citation type="submission" date="2024-02" db="EMBL/GenBank/DDBJ databases">
        <title>High-quality chromosome-scale genome assembly of Pensacola bahiagrass (Paspalum notatum Flugge var. saurae).</title>
        <authorList>
            <person name="Vega J.M."/>
            <person name="Podio M."/>
            <person name="Orjuela J."/>
            <person name="Siena L.A."/>
            <person name="Pessino S.C."/>
            <person name="Combes M.C."/>
            <person name="Mariac C."/>
            <person name="Albertini E."/>
            <person name="Pupilli F."/>
            <person name="Ortiz J.P.A."/>
            <person name="Leblanc O."/>
        </authorList>
    </citation>
    <scope>NUCLEOTIDE SEQUENCE [LARGE SCALE GENOMIC DNA]</scope>
    <source>
        <strain evidence="10">R1</strain>
        <tissue evidence="10">Leaf</tissue>
    </source>
</reference>
<dbReference type="InterPro" id="IPR006564">
    <property type="entry name" value="Znf_PMZ"/>
</dbReference>
<keyword evidence="6" id="KW-0233">DNA recombination</keyword>
<dbReference type="PROSITE" id="PS01007">
    <property type="entry name" value="TRANSPOSASE_MUTATOR"/>
    <property type="match status" value="1"/>
</dbReference>
<sequence length="939" mass="106039">MGVAPSPASALRPRHRCHRRPSAPTSCRHRRPRPACRQPDRRRCVVSRRRPSPEWASPIPSVRSPSPLTAAVAAPPRPPAAATAVPDQASTNRIRRCQPARVSFMDSSVFPSGIDLDAVFSLTVQISQFTAKLDDGTLVDMPRKCDKWDVDYRCYTLDQLEKDLAARVNWGSCQRPVFSEFDMSSFEERKIVDEASLALAFSDRMAEKKLLLFVNMEDKNMELMSISAVSIVTEGAMSNIVAENGSAQVDASNQVEDAYVIDWDSLEIVPIVEEQIGTLAPFMDDDAMYAFVGLTAEDEKARQDAETAAATDGTEAATTDGTDATEGEDLVVHDTVPGEESAFYDKEDPPMSVGSTYASMKEFRAALKQHAIKGQFELGTEKSCKDRFRGYCKAEGCEWAIVARLLNDGKQVRVTVNKNDHYCFSIRKVSTKMASFHCVTEKAISFLKKDPNMGAKKLQKELQDKYQVGIGYSTVWAGREIAAEKIYGTWEESFGLLFNFKAEVELRMPGSVVEIELVQKEDGAYFHRFFCCFKPSIDGFLNGCRPYLSIDSTALNGRWNGHLPSATGIDGHNWIFPVAFGFFDSETIDNWTWFMQQLQKAIGNPPYLAISSDACKGIENAVKQVFPWAEHRECFVHLSKNFAKRFVGPAFGRIFPAARTFQPEYHDYLMNKMQLENNEVLPWLRQHHKLKWARSKFLEEIKCDNFTNNVAEVWNKWVKDLKDLPVAELADTLRSKFMDLFARRRRIGEKLDGHTMLPIVVRQLHASSRQLGHLRVLEGGRDEAEVTEVTASHKVIRHVVNLKQHTCTCRGWQVSGKPCPHSLALITSYRNPRMEDFMHPYYSVKHFRLAYAGVIKPLPDKDQWPKVDLGFKVMPPLATRPVGRQRKNRIPGCLENKGNKPRSKGLFQVQCKTCFQFGHRASSVMPQASQKPYTPLYVN</sequence>
<dbReference type="GO" id="GO:0008270">
    <property type="term" value="F:zinc ion binding"/>
    <property type="evidence" value="ECO:0007669"/>
    <property type="project" value="UniProtKB-KW"/>
</dbReference>
<dbReference type="GO" id="GO:0003677">
    <property type="term" value="F:DNA binding"/>
    <property type="evidence" value="ECO:0007669"/>
    <property type="project" value="UniProtKB-KW"/>
</dbReference>
<dbReference type="SMART" id="SM00575">
    <property type="entry name" value="ZnF_PMZ"/>
    <property type="match status" value="1"/>
</dbReference>
<dbReference type="Pfam" id="PF04434">
    <property type="entry name" value="SWIM"/>
    <property type="match status" value="1"/>
</dbReference>
<evidence type="ECO:0000313" key="11">
    <source>
        <dbReference type="Proteomes" id="UP001341281"/>
    </source>
</evidence>
<dbReference type="PANTHER" id="PTHR31973">
    <property type="entry name" value="POLYPROTEIN, PUTATIVE-RELATED"/>
    <property type="match status" value="1"/>
</dbReference>
<dbReference type="EMBL" id="CP144750">
    <property type="protein sequence ID" value="WVZ81791.1"/>
    <property type="molecule type" value="Genomic_DNA"/>
</dbReference>
<dbReference type="Pfam" id="PF03108">
    <property type="entry name" value="DBD_Tnp_Mut"/>
    <property type="match status" value="1"/>
</dbReference>
<dbReference type="PANTHER" id="PTHR31973:SF195">
    <property type="entry name" value="MUDR FAMILY TRANSPOSASE"/>
    <property type="match status" value="1"/>
</dbReference>
<dbReference type="GO" id="GO:0004803">
    <property type="term" value="F:transposase activity"/>
    <property type="evidence" value="ECO:0007669"/>
    <property type="project" value="InterPro"/>
</dbReference>
<feature type="region of interest" description="Disordered" evidence="8">
    <location>
        <begin position="302"/>
        <end position="329"/>
    </location>
</feature>
<feature type="compositionally biased region" description="Low complexity" evidence="8">
    <location>
        <begin position="69"/>
        <end position="86"/>
    </location>
</feature>
<protein>
    <recommendedName>
        <fullName evidence="9">SWIM-type domain-containing protein</fullName>
    </recommendedName>
</protein>
<name>A0AAQ3X213_PASNO</name>
<evidence type="ECO:0000256" key="2">
    <source>
        <dbReference type="ARBA" id="ARBA00022723"/>
    </source>
</evidence>
<evidence type="ECO:0000256" key="4">
    <source>
        <dbReference type="ARBA" id="ARBA00022833"/>
    </source>
</evidence>
<evidence type="ECO:0000256" key="5">
    <source>
        <dbReference type="ARBA" id="ARBA00023125"/>
    </source>
</evidence>
<organism evidence="10 11">
    <name type="scientific">Paspalum notatum var. saurae</name>
    <dbReference type="NCBI Taxonomy" id="547442"/>
    <lineage>
        <taxon>Eukaryota</taxon>
        <taxon>Viridiplantae</taxon>
        <taxon>Streptophyta</taxon>
        <taxon>Embryophyta</taxon>
        <taxon>Tracheophyta</taxon>
        <taxon>Spermatophyta</taxon>
        <taxon>Magnoliopsida</taxon>
        <taxon>Liliopsida</taxon>
        <taxon>Poales</taxon>
        <taxon>Poaceae</taxon>
        <taxon>PACMAD clade</taxon>
        <taxon>Panicoideae</taxon>
        <taxon>Andropogonodae</taxon>
        <taxon>Paspaleae</taxon>
        <taxon>Paspalinae</taxon>
        <taxon>Paspalum</taxon>
    </lineage>
</organism>
<feature type="domain" description="SWIM-type" evidence="9">
    <location>
        <begin position="798"/>
        <end position="830"/>
    </location>
</feature>
<dbReference type="InterPro" id="IPR018289">
    <property type="entry name" value="MULE_transposase_dom"/>
</dbReference>
<proteinExistence type="predicted"/>
<keyword evidence="1" id="KW-0815">Transposition</keyword>
<feature type="compositionally biased region" description="Basic residues" evidence="8">
    <location>
        <begin position="12"/>
        <end position="34"/>
    </location>
</feature>
<accession>A0AAQ3X213</accession>
<dbReference type="GO" id="GO:0006313">
    <property type="term" value="P:DNA transposition"/>
    <property type="evidence" value="ECO:0007669"/>
    <property type="project" value="InterPro"/>
</dbReference>
<dbReference type="InterPro" id="IPR004332">
    <property type="entry name" value="Transposase_MuDR"/>
</dbReference>
<keyword evidence="11" id="KW-1185">Reference proteome</keyword>
<dbReference type="Pfam" id="PF10551">
    <property type="entry name" value="MULE"/>
    <property type="match status" value="1"/>
</dbReference>
<keyword evidence="2" id="KW-0479">Metal-binding</keyword>
<evidence type="ECO:0000259" key="9">
    <source>
        <dbReference type="PROSITE" id="PS50966"/>
    </source>
</evidence>
<dbReference type="Proteomes" id="UP001341281">
    <property type="component" value="Chromosome 06"/>
</dbReference>
<keyword evidence="4" id="KW-0862">Zinc</keyword>
<evidence type="ECO:0000256" key="8">
    <source>
        <dbReference type="SAM" id="MobiDB-lite"/>
    </source>
</evidence>
<evidence type="ECO:0000256" key="6">
    <source>
        <dbReference type="ARBA" id="ARBA00023172"/>
    </source>
</evidence>
<dbReference type="InterPro" id="IPR001207">
    <property type="entry name" value="Transposase_mutator"/>
</dbReference>
<dbReference type="PROSITE" id="PS50966">
    <property type="entry name" value="ZF_SWIM"/>
    <property type="match status" value="1"/>
</dbReference>
<evidence type="ECO:0000256" key="7">
    <source>
        <dbReference type="PROSITE-ProRule" id="PRU00325"/>
    </source>
</evidence>
<gene>
    <name evidence="10" type="ORF">U9M48_029133</name>
</gene>
<evidence type="ECO:0000313" key="10">
    <source>
        <dbReference type="EMBL" id="WVZ81791.1"/>
    </source>
</evidence>
<feature type="compositionally biased region" description="Low complexity" evidence="8">
    <location>
        <begin position="306"/>
        <end position="322"/>
    </location>
</feature>
<evidence type="ECO:0000256" key="3">
    <source>
        <dbReference type="ARBA" id="ARBA00022771"/>
    </source>
</evidence>
<keyword evidence="5" id="KW-0238">DNA-binding</keyword>
<dbReference type="AlphaFoldDB" id="A0AAQ3X213"/>
<dbReference type="InterPro" id="IPR007527">
    <property type="entry name" value="Znf_SWIM"/>
</dbReference>
<evidence type="ECO:0000256" key="1">
    <source>
        <dbReference type="ARBA" id="ARBA00022578"/>
    </source>
</evidence>
<feature type="region of interest" description="Disordered" evidence="8">
    <location>
        <begin position="1"/>
        <end position="91"/>
    </location>
</feature>
<keyword evidence="3 7" id="KW-0863">Zinc-finger</keyword>